<dbReference type="GO" id="GO:0032259">
    <property type="term" value="P:methylation"/>
    <property type="evidence" value="ECO:0007669"/>
    <property type="project" value="UniProtKB-KW"/>
</dbReference>
<dbReference type="InterPro" id="IPR002478">
    <property type="entry name" value="PUA"/>
</dbReference>
<dbReference type="Gene3D" id="3.30.750.80">
    <property type="entry name" value="RNA methyltransferase domain (HRMD) like"/>
    <property type="match status" value="1"/>
</dbReference>
<protein>
    <submittedName>
        <fullName evidence="10">Putative SAM-dependent methyltransferase</fullName>
    </submittedName>
</protein>
<dbReference type="CDD" id="cd21153">
    <property type="entry name" value="PUA_RlmI"/>
    <property type="match status" value="1"/>
</dbReference>
<evidence type="ECO:0000256" key="6">
    <source>
        <dbReference type="ARBA" id="ARBA00022691"/>
    </source>
</evidence>
<dbReference type="eggNOG" id="COG1092">
    <property type="taxonomic scope" value="Bacteria"/>
</dbReference>
<dbReference type="EMBL" id="CM001487">
    <property type="protein sequence ID" value="EIM57793.1"/>
    <property type="molecule type" value="Genomic_DNA"/>
</dbReference>
<dbReference type="CDD" id="cd11572">
    <property type="entry name" value="RlmI_M_like"/>
    <property type="match status" value="1"/>
</dbReference>
<keyword evidence="3" id="KW-0698">rRNA processing</keyword>
<comment type="subcellular location">
    <subcellularLocation>
        <location evidence="1">Cytoplasm</location>
    </subcellularLocation>
</comment>
<dbReference type="InterPro" id="IPR036974">
    <property type="entry name" value="PUA_sf"/>
</dbReference>
<evidence type="ECO:0000256" key="5">
    <source>
        <dbReference type="ARBA" id="ARBA00022679"/>
    </source>
</evidence>
<reference evidence="10 11" key="1">
    <citation type="submission" date="2010-08" db="EMBL/GenBank/DDBJ databases">
        <authorList>
            <consortium name="US DOE Joint Genome Institute (JGI-PGF)"/>
            <person name="Lucas S."/>
            <person name="Copeland A."/>
            <person name="Lapidus A."/>
            <person name="Cheng J.-F."/>
            <person name="Bruce D."/>
            <person name="Goodwin L."/>
            <person name="Pitluck S."/>
            <person name="Land M.L."/>
            <person name="Hauser L."/>
            <person name="Chang Y.-J."/>
            <person name="Anderson I.J."/>
            <person name="Johnson E."/>
            <person name="Mulhopadhyay B."/>
            <person name="Kyrpides N."/>
            <person name="Woyke T.J."/>
        </authorList>
    </citation>
    <scope>NUCLEOTIDE SEQUENCE [LARGE SCALE GENOMIC DNA]</scope>
    <source>
        <strain evidence="10 11">6</strain>
    </source>
</reference>
<dbReference type="PROSITE" id="PS50890">
    <property type="entry name" value="PUA"/>
    <property type="match status" value="1"/>
</dbReference>
<evidence type="ECO:0000256" key="7">
    <source>
        <dbReference type="ARBA" id="ARBA00022884"/>
    </source>
</evidence>
<dbReference type="PANTHER" id="PTHR42873">
    <property type="entry name" value="RIBOSOMAL RNA LARGE SUBUNIT METHYLTRANSFERASE"/>
    <property type="match status" value="1"/>
</dbReference>
<sequence>MSEITEIRQLEDILSMKPDTDSTEDLAVHAAASLKKGEGRTLKAGGLWVFDNEIASVTGSFENGDIIAVQDFDGYFMGYGFINTNSKIRIRMLTRRKDETVTAALLKQRVRNAWEYRKKVIDTSSCRLIFGDADFLPGLTVDKYEDILVVESLALGIDRLKDLILCALVETLAEDGISIRGIFERSDAKVREKEGLDRIKGFLSAPFDTNVEIVENGVRYTVDVMNGQKTGFFLDQKLNRLAIQPVCKGAEVLDCFTHTGSFGLNAALGGASHVISVDASELAIEQARKNAELNGLQDRIDYQCADVFELLPNLERQGRSFDVVILDPPAFTKSRASIKAAVRGYREINIRGMRLVKNGGYLATCSCSHFMDADLFAKTIAEAARDAHVRLRQVEFRTQAADHPILWADSDSYYLKFYIFQVVRDI</sequence>
<organism evidence="10 11">
    <name type="scientific">Eubacterium cellulosolvens (strain ATCC 43171 / JCM 9499 / 6)</name>
    <name type="common">Cillobacterium cellulosolvens</name>
    <dbReference type="NCBI Taxonomy" id="633697"/>
    <lineage>
        <taxon>Bacteria</taxon>
        <taxon>Bacillati</taxon>
        <taxon>Bacillota</taxon>
        <taxon>Clostridia</taxon>
        <taxon>Eubacteriales</taxon>
        <taxon>Eubacteriaceae</taxon>
        <taxon>Eubacterium</taxon>
    </lineage>
</organism>
<comment type="similarity">
    <text evidence="8">Belongs to the methyltransferase superfamily. RlmI family.</text>
</comment>
<keyword evidence="2" id="KW-0963">Cytoplasm</keyword>
<dbReference type="SUPFAM" id="SSF88697">
    <property type="entry name" value="PUA domain-like"/>
    <property type="match status" value="1"/>
</dbReference>
<dbReference type="PANTHER" id="PTHR42873:SF1">
    <property type="entry name" value="S-ADENOSYLMETHIONINE-DEPENDENT METHYLTRANSFERASE DOMAIN-CONTAINING PROTEIN"/>
    <property type="match status" value="1"/>
</dbReference>
<proteinExistence type="inferred from homology"/>
<dbReference type="InterPro" id="IPR041532">
    <property type="entry name" value="RlmI-like_PUA"/>
</dbReference>
<keyword evidence="11" id="KW-1185">Reference proteome</keyword>
<dbReference type="InterPro" id="IPR029063">
    <property type="entry name" value="SAM-dependent_MTases_sf"/>
</dbReference>
<dbReference type="Gene3D" id="2.30.130.10">
    <property type="entry name" value="PUA domain"/>
    <property type="match status" value="1"/>
</dbReference>
<dbReference type="GO" id="GO:0008168">
    <property type="term" value="F:methyltransferase activity"/>
    <property type="evidence" value="ECO:0007669"/>
    <property type="project" value="UniProtKB-KW"/>
</dbReference>
<reference evidence="10 11" key="2">
    <citation type="submission" date="2012-02" db="EMBL/GenBank/DDBJ databases">
        <title>Improved High-Quality Draft sequence of Eubacterium cellulosolvens 6.</title>
        <authorList>
            <consortium name="US DOE Joint Genome Institute"/>
            <person name="Lucas S."/>
            <person name="Han J."/>
            <person name="Lapidus A."/>
            <person name="Cheng J.-F."/>
            <person name="Goodwin L."/>
            <person name="Pitluck S."/>
            <person name="Peters L."/>
            <person name="Mikhailova N."/>
            <person name="Gu W."/>
            <person name="Detter J.C."/>
            <person name="Han C."/>
            <person name="Tapia R."/>
            <person name="Land M."/>
            <person name="Hauser L."/>
            <person name="Kyrpides N."/>
            <person name="Ivanova N."/>
            <person name="Pagani I."/>
            <person name="Johnson E."/>
            <person name="Mukhopadhyay B."/>
            <person name="Anderson I."/>
            <person name="Woyke T."/>
        </authorList>
    </citation>
    <scope>NUCLEOTIDE SEQUENCE [LARGE SCALE GENOMIC DNA]</scope>
    <source>
        <strain evidence="10 11">6</strain>
    </source>
</reference>
<dbReference type="Pfam" id="PF10672">
    <property type="entry name" value="Methyltrans_SAM"/>
    <property type="match status" value="1"/>
</dbReference>
<dbReference type="InterPro" id="IPR019614">
    <property type="entry name" value="SAM-dep_methyl-trfase"/>
</dbReference>
<dbReference type="Proteomes" id="UP000005753">
    <property type="component" value="Chromosome"/>
</dbReference>
<dbReference type="HOGENOM" id="CLU_014042_0_0_9"/>
<evidence type="ECO:0000256" key="4">
    <source>
        <dbReference type="ARBA" id="ARBA00022603"/>
    </source>
</evidence>
<evidence type="ECO:0000313" key="10">
    <source>
        <dbReference type="EMBL" id="EIM57793.1"/>
    </source>
</evidence>
<name>I5AVH0_EUBC6</name>
<evidence type="ECO:0000256" key="1">
    <source>
        <dbReference type="ARBA" id="ARBA00004496"/>
    </source>
</evidence>
<dbReference type="SUPFAM" id="SSF53335">
    <property type="entry name" value="S-adenosyl-L-methionine-dependent methyltransferases"/>
    <property type="match status" value="1"/>
</dbReference>
<accession>I5AVH0</accession>
<dbReference type="InterPro" id="IPR015947">
    <property type="entry name" value="PUA-like_sf"/>
</dbReference>
<dbReference type="GO" id="GO:0006364">
    <property type="term" value="P:rRNA processing"/>
    <property type="evidence" value="ECO:0007669"/>
    <property type="project" value="UniProtKB-KW"/>
</dbReference>
<evidence type="ECO:0000256" key="3">
    <source>
        <dbReference type="ARBA" id="ARBA00022552"/>
    </source>
</evidence>
<feature type="domain" description="PUA" evidence="9">
    <location>
        <begin position="30"/>
        <end position="115"/>
    </location>
</feature>
<evidence type="ECO:0000259" key="9">
    <source>
        <dbReference type="SMART" id="SM00359"/>
    </source>
</evidence>
<keyword evidence="6" id="KW-0949">S-adenosyl-L-methionine</keyword>
<keyword evidence="5 10" id="KW-0808">Transferase</keyword>
<gene>
    <name evidence="10" type="ORF">EubceDRAFT1_2020</name>
</gene>
<dbReference type="AlphaFoldDB" id="I5AVH0"/>
<dbReference type="CDD" id="cd02440">
    <property type="entry name" value="AdoMet_MTases"/>
    <property type="match status" value="1"/>
</dbReference>
<dbReference type="GO" id="GO:0005737">
    <property type="term" value="C:cytoplasm"/>
    <property type="evidence" value="ECO:0007669"/>
    <property type="project" value="UniProtKB-SubCell"/>
</dbReference>
<dbReference type="STRING" id="633697.EubceDRAFT1_2020"/>
<dbReference type="SMART" id="SM00359">
    <property type="entry name" value="PUA"/>
    <property type="match status" value="1"/>
</dbReference>
<dbReference type="Pfam" id="PF17785">
    <property type="entry name" value="PUA_3"/>
    <property type="match status" value="1"/>
</dbReference>
<keyword evidence="7" id="KW-0694">RNA-binding</keyword>
<dbReference type="Gene3D" id="3.40.50.150">
    <property type="entry name" value="Vaccinia Virus protein VP39"/>
    <property type="match status" value="1"/>
</dbReference>
<dbReference type="GO" id="GO:0003723">
    <property type="term" value="F:RNA binding"/>
    <property type="evidence" value="ECO:0007669"/>
    <property type="project" value="UniProtKB-KW"/>
</dbReference>
<evidence type="ECO:0000256" key="2">
    <source>
        <dbReference type="ARBA" id="ARBA00022490"/>
    </source>
</evidence>
<evidence type="ECO:0000256" key="8">
    <source>
        <dbReference type="ARBA" id="ARBA00038091"/>
    </source>
</evidence>
<keyword evidence="4 10" id="KW-0489">Methyltransferase</keyword>
<evidence type="ECO:0000313" key="11">
    <source>
        <dbReference type="Proteomes" id="UP000005753"/>
    </source>
</evidence>